<evidence type="ECO:0000313" key="2">
    <source>
        <dbReference type="EMBL" id="WAH38638.1"/>
    </source>
</evidence>
<feature type="compositionally biased region" description="Polar residues" evidence="1">
    <location>
        <begin position="9"/>
        <end position="22"/>
    </location>
</feature>
<dbReference type="Proteomes" id="UP001164803">
    <property type="component" value="Chromosome"/>
</dbReference>
<evidence type="ECO:0000313" key="3">
    <source>
        <dbReference type="Proteomes" id="UP001164803"/>
    </source>
</evidence>
<sequence>MGLREDLNTAGQQLHDTGSSTNIKDHLILGNDGHLSQTDMNAIHQHFEAIVQILGRAGLDKVHMMQFFDGLIQNWWIDVSVRVVQTIVEWLPI</sequence>
<proteinExistence type="predicted"/>
<organism evidence="2 3">
    <name type="scientific">Alicyclobacillus dauci</name>
    <dbReference type="NCBI Taxonomy" id="1475485"/>
    <lineage>
        <taxon>Bacteria</taxon>
        <taxon>Bacillati</taxon>
        <taxon>Bacillota</taxon>
        <taxon>Bacilli</taxon>
        <taxon>Bacillales</taxon>
        <taxon>Alicyclobacillaceae</taxon>
        <taxon>Alicyclobacillus</taxon>
    </lineage>
</organism>
<dbReference type="EMBL" id="CP104064">
    <property type="protein sequence ID" value="WAH38638.1"/>
    <property type="molecule type" value="Genomic_DNA"/>
</dbReference>
<accession>A0ABY6Z7H5</accession>
<dbReference type="RefSeq" id="WP_268046226.1">
    <property type="nucleotide sequence ID" value="NZ_CP104064.1"/>
</dbReference>
<feature type="region of interest" description="Disordered" evidence="1">
    <location>
        <begin position="1"/>
        <end position="22"/>
    </location>
</feature>
<protein>
    <submittedName>
        <fullName evidence="2">Uncharacterized protein</fullName>
    </submittedName>
</protein>
<reference evidence="2" key="1">
    <citation type="submission" date="2022-08" db="EMBL/GenBank/DDBJ databases">
        <title>Alicyclobacillus dauci DSM2870, complete genome.</title>
        <authorList>
            <person name="Wang Q."/>
            <person name="Cai R."/>
            <person name="Wang Z."/>
        </authorList>
    </citation>
    <scope>NUCLEOTIDE SEQUENCE</scope>
    <source>
        <strain evidence="2">DSM 28700</strain>
    </source>
</reference>
<name>A0ABY6Z7H5_9BACL</name>
<evidence type="ECO:0000256" key="1">
    <source>
        <dbReference type="SAM" id="MobiDB-lite"/>
    </source>
</evidence>
<keyword evidence="3" id="KW-1185">Reference proteome</keyword>
<gene>
    <name evidence="2" type="ORF">NZD86_09210</name>
</gene>